<protein>
    <submittedName>
        <fullName evidence="2">Uncharacterized protein</fullName>
    </submittedName>
</protein>
<proteinExistence type="predicted"/>
<evidence type="ECO:0000256" key="1">
    <source>
        <dbReference type="SAM" id="Phobius"/>
    </source>
</evidence>
<keyword evidence="1" id="KW-1133">Transmembrane helix</keyword>
<keyword evidence="1" id="KW-0472">Membrane</keyword>
<accession>A0ABY5J0G8</accession>
<dbReference type="EMBL" id="CP101808">
    <property type="protein sequence ID" value="UUD36749.1"/>
    <property type="molecule type" value="Genomic_DNA"/>
</dbReference>
<evidence type="ECO:0000313" key="3">
    <source>
        <dbReference type="Proteomes" id="UP001059576"/>
    </source>
</evidence>
<gene>
    <name evidence="2" type="ORF">NPA09_02495</name>
</gene>
<reference evidence="2" key="1">
    <citation type="submission" date="2022-07" db="EMBL/GenBank/DDBJ databases">
        <title>Complete genome of Mycoplasma equigenitalium type strain T37.</title>
        <authorList>
            <person name="Spergser J."/>
        </authorList>
    </citation>
    <scope>NUCLEOTIDE SEQUENCE</scope>
    <source>
        <strain evidence="2">T37</strain>
    </source>
</reference>
<evidence type="ECO:0000313" key="2">
    <source>
        <dbReference type="EMBL" id="UUD36749.1"/>
    </source>
</evidence>
<keyword evidence="1" id="KW-0812">Transmembrane</keyword>
<dbReference type="Proteomes" id="UP001059576">
    <property type="component" value="Chromosome"/>
</dbReference>
<sequence length="477" mass="56537">MNNIKSALIIAIIVITLVQAITIVLWLSLHQKNIRFKSLGEMQFLYDSENNRFKRVGWRNFRRDRPTKGFLRGFANYEWYNLSALLKHLSVANNVRLRETFLIKEAHTSIQTTNFVVENTMYSINIFPVNENNEMFFTISWNFNKNVDFPLKKYVFNNLKEYRNLAIIPLNFRNELGQNSILFKEEFIEKIKSKDSLFFYEDANLFYLIIACKKHKQLLRKIERFNKHNLDLFKINIHFTTNSNIYAKYYDITDYNNDINALLAVFKEDLFTDIFVDTKLQYSDLSNNKNLSELVEIFESKITGFNKKTTIGNLLQISPKAKNYKLQYLSKIWTNICQRVVLDLLSKSDYTHNYIVIDDYMINDELLNVESNYKYLILNISFNHNNQKIYKSNKYKGFVFCDYKEKYVDLFKHAKSKLVIVKEEYIHDLSPKKYATLLDISKLSQANDVSLIYEKIPTNLGEKLTNDLNIAYTLKQE</sequence>
<name>A0ABY5J0G8_9BACT</name>
<dbReference type="NCBIfam" id="NF045955">
    <property type="entry name" value="MHO_4530_fam"/>
    <property type="match status" value="1"/>
</dbReference>
<feature type="transmembrane region" description="Helical" evidence="1">
    <location>
        <begin position="6"/>
        <end position="29"/>
    </location>
</feature>
<organism evidence="2 3">
    <name type="scientific">Mycoplasmopsis equigenitalium</name>
    <dbReference type="NCBI Taxonomy" id="114883"/>
    <lineage>
        <taxon>Bacteria</taxon>
        <taxon>Bacillati</taxon>
        <taxon>Mycoplasmatota</taxon>
        <taxon>Mycoplasmoidales</taxon>
        <taxon>Metamycoplasmataceae</taxon>
        <taxon>Mycoplasmopsis</taxon>
    </lineage>
</organism>
<dbReference type="RefSeq" id="WP_129723170.1">
    <property type="nucleotide sequence ID" value="NZ_CP101808.1"/>
</dbReference>
<keyword evidence="3" id="KW-1185">Reference proteome</keyword>